<gene>
    <name evidence="4" type="ORF">CUS_4920</name>
</gene>
<evidence type="ECO:0000313" key="4">
    <source>
        <dbReference type="EMBL" id="EGC03262.1"/>
    </source>
</evidence>
<dbReference type="Proteomes" id="UP000004259">
    <property type="component" value="Unassembled WGS sequence"/>
</dbReference>
<name>E9SBS9_RUMAL</name>
<sequence length="347" mass="38912">MEYNFEADSFGASFSFPWAAVGGHIKDCTEAQIKILLCILAGASYTNSAVISAISGYDENEVDAAVEYWCSAGALHIKGENIGNVEPIAAPVAEKTHTFSGKNEPVSLVEAVRPAKTTAIDKKVTVRYTQREMREKMEKDSNLKYLVNEIQTLQFSINGNECAKLIELYEYYKFDVPSILLVADYCQRSGKSSIAYLCTVMTDWFNKGINTFSEVEQAIIHAGESKAFENKVAKLFGMENKPSKKQLAFINEWQNMGYNTELIEIAYDKCLDAKGKLSFNYINGILKNWAEKGITTVEQSGEEDKRFKNQQAVNRENEKPSFNLAEFEEYANNIDLSSINLGSRKDD</sequence>
<dbReference type="InterPro" id="IPR034829">
    <property type="entry name" value="DnaD-like_sf"/>
</dbReference>
<dbReference type="EMBL" id="ADKM02000073">
    <property type="protein sequence ID" value="EGC03262.1"/>
    <property type="molecule type" value="Genomic_DNA"/>
</dbReference>
<accession>E9SBS9</accession>
<proteinExistence type="inferred from homology"/>
<dbReference type="InterPro" id="IPR006343">
    <property type="entry name" value="DnaB/C_C"/>
</dbReference>
<dbReference type="PANTHER" id="PTHR37293">
    <property type="entry name" value="PHAGE REPLICATION PROTEIN-RELATED"/>
    <property type="match status" value="1"/>
</dbReference>
<evidence type="ECO:0000259" key="3">
    <source>
        <dbReference type="Pfam" id="PF07261"/>
    </source>
</evidence>
<evidence type="ECO:0000256" key="2">
    <source>
        <dbReference type="SAM" id="MobiDB-lite"/>
    </source>
</evidence>
<reference evidence="4 5" key="1">
    <citation type="submission" date="2011-02" db="EMBL/GenBank/DDBJ databases">
        <authorList>
            <person name="Nelson K.E."/>
            <person name="Sutton G."/>
            <person name="Torralba M."/>
            <person name="Durkin S."/>
            <person name="Harkins D."/>
            <person name="Montgomery R."/>
            <person name="Ziemer C."/>
            <person name="Klaassens E."/>
            <person name="Ocuiv P."/>
            <person name="Morrison M."/>
        </authorList>
    </citation>
    <scope>NUCLEOTIDE SEQUENCE [LARGE SCALE GENOMIC DNA]</scope>
    <source>
        <strain evidence="4 5">8</strain>
    </source>
</reference>
<dbReference type="eggNOG" id="COG3935">
    <property type="taxonomic scope" value="Bacteria"/>
</dbReference>
<feature type="domain" description="DnaB/C C-terminal" evidence="3">
    <location>
        <begin position="154"/>
        <end position="218"/>
    </location>
</feature>
<keyword evidence="5" id="KW-1185">Reference proteome</keyword>
<comment type="similarity">
    <text evidence="1">Belongs to the DnaB/DnaD family.</text>
</comment>
<dbReference type="RefSeq" id="WP_002849095.1">
    <property type="nucleotide sequence ID" value="NZ_ADKM02000073.1"/>
</dbReference>
<evidence type="ECO:0000256" key="1">
    <source>
        <dbReference type="ARBA" id="ARBA00093462"/>
    </source>
</evidence>
<feature type="domain" description="DnaB/C C-terminal" evidence="3">
    <location>
        <begin position="241"/>
        <end position="299"/>
    </location>
</feature>
<comment type="caution">
    <text evidence="4">The sequence shown here is derived from an EMBL/GenBank/DDBJ whole genome shotgun (WGS) entry which is preliminary data.</text>
</comment>
<dbReference type="InterPro" id="IPR053162">
    <property type="entry name" value="DnaD"/>
</dbReference>
<dbReference type="PANTHER" id="PTHR37293:SF6">
    <property type="entry name" value="DNA REPLICATION PROTEIN DNAD"/>
    <property type="match status" value="1"/>
</dbReference>
<dbReference type="SUPFAM" id="SSF158499">
    <property type="entry name" value="DnaD domain-like"/>
    <property type="match status" value="2"/>
</dbReference>
<evidence type="ECO:0000313" key="5">
    <source>
        <dbReference type="Proteomes" id="UP000004259"/>
    </source>
</evidence>
<feature type="region of interest" description="Disordered" evidence="2">
    <location>
        <begin position="301"/>
        <end position="320"/>
    </location>
</feature>
<dbReference type="Gene3D" id="1.10.10.630">
    <property type="entry name" value="DnaD domain-like"/>
    <property type="match status" value="2"/>
</dbReference>
<dbReference type="STRING" id="246199.CUS_4920"/>
<dbReference type="AlphaFoldDB" id="E9SBS9"/>
<protein>
    <submittedName>
        <fullName evidence="4">DnaD domain protein</fullName>
    </submittedName>
</protein>
<organism evidence="4 5">
    <name type="scientific">Ruminococcus albus 8</name>
    <dbReference type="NCBI Taxonomy" id="246199"/>
    <lineage>
        <taxon>Bacteria</taxon>
        <taxon>Bacillati</taxon>
        <taxon>Bacillota</taxon>
        <taxon>Clostridia</taxon>
        <taxon>Eubacteriales</taxon>
        <taxon>Oscillospiraceae</taxon>
        <taxon>Ruminococcus</taxon>
    </lineage>
</organism>
<dbReference type="Pfam" id="PF07261">
    <property type="entry name" value="DnaB_2"/>
    <property type="match status" value="2"/>
</dbReference>
<dbReference type="OrthoDB" id="1652900at2"/>
<dbReference type="NCBIfam" id="TIGR01446">
    <property type="entry name" value="DnaD_dom"/>
    <property type="match status" value="1"/>
</dbReference>